<comment type="caution">
    <text evidence="2">The sequence shown here is derived from an EMBL/GenBank/DDBJ whole genome shotgun (WGS) entry which is preliminary data.</text>
</comment>
<dbReference type="GO" id="GO:0010181">
    <property type="term" value="F:FMN binding"/>
    <property type="evidence" value="ECO:0007669"/>
    <property type="project" value="TreeGrafter"/>
</dbReference>
<keyword evidence="3" id="KW-1185">Reference proteome</keyword>
<sequence>MKVLAFGASNSSKSINQKFATSVSKYYKEDEVEILHIHDFEMPIYSADRERENGVPQLAYDFASRLDAADLIIISFAEHNGNYSAGYKNLIDWVSRIKGRKPYQDAHLFLLSTSFGARGGQSVMEIALARMPRDGGTVIEHLSLPEFPANFEDDKGVTNALFRSQLEAKVRKTKREMQKILDSKQTL</sequence>
<dbReference type="SUPFAM" id="SSF52218">
    <property type="entry name" value="Flavoproteins"/>
    <property type="match status" value="1"/>
</dbReference>
<evidence type="ECO:0000313" key="3">
    <source>
        <dbReference type="Proteomes" id="UP000245627"/>
    </source>
</evidence>
<protein>
    <submittedName>
        <fullName evidence="2">NADPH-dependent FMN reductase</fullName>
    </submittedName>
</protein>
<organism evidence="2 3">
    <name type="scientific">Sphingobacterium corticibacter</name>
    <dbReference type="NCBI Taxonomy" id="2171749"/>
    <lineage>
        <taxon>Bacteria</taxon>
        <taxon>Pseudomonadati</taxon>
        <taxon>Bacteroidota</taxon>
        <taxon>Sphingobacteriia</taxon>
        <taxon>Sphingobacteriales</taxon>
        <taxon>Sphingobacteriaceae</taxon>
        <taxon>Sphingobacterium</taxon>
    </lineage>
</organism>
<dbReference type="PANTHER" id="PTHR30543">
    <property type="entry name" value="CHROMATE REDUCTASE"/>
    <property type="match status" value="1"/>
</dbReference>
<gene>
    <name evidence="2" type="ORF">DC487_10095</name>
</gene>
<dbReference type="InterPro" id="IPR050712">
    <property type="entry name" value="NAD(P)H-dep_reductase"/>
</dbReference>
<proteinExistence type="predicted"/>
<dbReference type="GO" id="GO:0005829">
    <property type="term" value="C:cytosol"/>
    <property type="evidence" value="ECO:0007669"/>
    <property type="project" value="TreeGrafter"/>
</dbReference>
<dbReference type="Gene3D" id="3.40.50.360">
    <property type="match status" value="1"/>
</dbReference>
<dbReference type="Proteomes" id="UP000245627">
    <property type="component" value="Unassembled WGS sequence"/>
</dbReference>
<evidence type="ECO:0000259" key="1">
    <source>
        <dbReference type="Pfam" id="PF03358"/>
    </source>
</evidence>
<accession>A0A2T8HIP3</accession>
<feature type="domain" description="NADPH-dependent FMN reductase-like" evidence="1">
    <location>
        <begin position="1"/>
        <end position="124"/>
    </location>
</feature>
<dbReference type="AlphaFoldDB" id="A0A2T8HIP3"/>
<reference evidence="2 3" key="1">
    <citation type="submission" date="2018-04" db="EMBL/GenBank/DDBJ databases">
        <title>Sphingobacterium cortibacter sp. nov.</title>
        <authorList>
            <person name="Li Y."/>
        </authorList>
    </citation>
    <scope>NUCLEOTIDE SEQUENCE [LARGE SCALE GENOMIC DNA]</scope>
    <source>
        <strain evidence="2 3">2c-3</strain>
    </source>
</reference>
<dbReference type="PANTHER" id="PTHR30543:SF21">
    <property type="entry name" value="NAD(P)H-DEPENDENT FMN REDUCTASE LOT6"/>
    <property type="match status" value="1"/>
</dbReference>
<evidence type="ECO:0000313" key="2">
    <source>
        <dbReference type="EMBL" id="PVH25263.1"/>
    </source>
</evidence>
<dbReference type="InterPro" id="IPR029039">
    <property type="entry name" value="Flavoprotein-like_sf"/>
</dbReference>
<dbReference type="GO" id="GO:0016491">
    <property type="term" value="F:oxidoreductase activity"/>
    <property type="evidence" value="ECO:0007669"/>
    <property type="project" value="InterPro"/>
</dbReference>
<dbReference type="InterPro" id="IPR005025">
    <property type="entry name" value="FMN_Rdtase-like_dom"/>
</dbReference>
<name>A0A2T8HIP3_9SPHI</name>
<dbReference type="OrthoDB" id="5767802at2"/>
<dbReference type="EMBL" id="QDKG01000003">
    <property type="protein sequence ID" value="PVH25263.1"/>
    <property type="molecule type" value="Genomic_DNA"/>
</dbReference>
<dbReference type="RefSeq" id="WP_116775851.1">
    <property type="nucleotide sequence ID" value="NZ_QDKG01000003.1"/>
</dbReference>
<dbReference type="Pfam" id="PF03358">
    <property type="entry name" value="FMN_red"/>
    <property type="match status" value="1"/>
</dbReference>